<evidence type="ECO:0000256" key="1">
    <source>
        <dbReference type="SAM" id="MobiDB-lite"/>
    </source>
</evidence>
<proteinExistence type="predicted"/>
<reference evidence="2" key="1">
    <citation type="submission" date="2020-05" db="EMBL/GenBank/DDBJ databases">
        <authorList>
            <person name="Chiriac C."/>
            <person name="Salcher M."/>
            <person name="Ghai R."/>
            <person name="Kavagutti S V."/>
        </authorList>
    </citation>
    <scope>NUCLEOTIDE SEQUENCE</scope>
</reference>
<name>A0A6J5Q6D9_9CAUD</name>
<sequence length="612" mass="65205">MSGGAPSGFSEFANKAQQPTMSAPAGFSEFATKAQQPTNLTIEQLDAQEQRNRPGLLTGVLQAGKGAINEVGNIAKVGGAIGGFAAKSLFSYGSSDSPANVMTNRVIKGLYKKAHEEFKKSSPQIIYDTLGGLYDVLGNVASETGKSIGIDNSRPGPNTAEVKLGQNTYGFKMDRDVAIQKWTTKPLSAAFDLAIIKDVYLGIAKGAIKGVAKENAEKAVFDALKNNGDNMSDMINAIKFPEGATMAKETSVPGGAVAFPGSLSPQAPILSPDELFKSGEAAGSAKAAADAGETPFEKLFKHRKIITQDITRKQLNDPGWADSRSRELSRVLIDISKAENKHLDSIIEPIKNKNINIDEINSRLITAKNEALTPESEVALNKYINKFVGKNESITIGEAREEIRRIDNQVYGTGGGKKIDFSENDKALMSVRGILRDSISNSSPAYDKVAKGISNRIKILGGIEGNLLKAEGTVLGQTTASNIGFKIVETPASMATFQSLLKDLGDSTITAKSAGEASKLIETIDAAKAWNNYFGKNESIFSGSIRDTAKNTKFPFLPESIVRPVNEMMTMGRLDPNFSGAINAVGKAGKASLPVAKKAVKSIPFASRVLDM</sequence>
<feature type="region of interest" description="Disordered" evidence="1">
    <location>
        <begin position="1"/>
        <end position="30"/>
    </location>
</feature>
<accession>A0A6J5Q6D9</accession>
<evidence type="ECO:0000313" key="2">
    <source>
        <dbReference type="EMBL" id="CAB4178047.1"/>
    </source>
</evidence>
<dbReference type="EMBL" id="LR796957">
    <property type="protein sequence ID" value="CAB4178047.1"/>
    <property type="molecule type" value="Genomic_DNA"/>
</dbReference>
<gene>
    <name evidence="2" type="ORF">UFOVP1009_28</name>
</gene>
<protein>
    <submittedName>
        <fullName evidence="2">Uncharacterized protein</fullName>
    </submittedName>
</protein>
<organism evidence="2">
    <name type="scientific">uncultured Caudovirales phage</name>
    <dbReference type="NCBI Taxonomy" id="2100421"/>
    <lineage>
        <taxon>Viruses</taxon>
        <taxon>Duplodnaviria</taxon>
        <taxon>Heunggongvirae</taxon>
        <taxon>Uroviricota</taxon>
        <taxon>Caudoviricetes</taxon>
        <taxon>Peduoviridae</taxon>
        <taxon>Maltschvirus</taxon>
        <taxon>Maltschvirus maltsch</taxon>
    </lineage>
</organism>